<dbReference type="AlphaFoldDB" id="A0A3D2SH47"/>
<gene>
    <name evidence="2" type="ORF">DHW31_08645</name>
</gene>
<dbReference type="EMBL" id="DPVG01000314">
    <property type="protein sequence ID" value="HCK24830.1"/>
    <property type="molecule type" value="Genomic_DNA"/>
</dbReference>
<organism evidence="2 3">
    <name type="scientific">Bacteroides graminisolvens</name>
    <dbReference type="NCBI Taxonomy" id="477666"/>
    <lineage>
        <taxon>Bacteria</taxon>
        <taxon>Pseudomonadati</taxon>
        <taxon>Bacteroidota</taxon>
        <taxon>Bacteroidia</taxon>
        <taxon>Bacteroidales</taxon>
        <taxon>Bacteroidaceae</taxon>
        <taxon>Bacteroides</taxon>
    </lineage>
</organism>
<evidence type="ECO:0000313" key="3">
    <source>
        <dbReference type="Proteomes" id="UP000263098"/>
    </source>
</evidence>
<comment type="caution">
    <text evidence="2">The sequence shown here is derived from an EMBL/GenBank/DDBJ whole genome shotgun (WGS) entry which is preliminary data.</text>
</comment>
<dbReference type="SMART" id="SM00974">
    <property type="entry name" value="T5orf172"/>
    <property type="match status" value="1"/>
</dbReference>
<sequence length="392" mass="45210">MTDTNSDFLSFLSENDPLGLLKSKQSNKPKAKRSVLLNNFEEIVDYFEEHNCEPKDSSSDIKEFQLYHRLKAIRNNASMAKELKPYDMYGLLSGDSVSTITLEDYLNDDPLNLLSGDMDESIFDLKNVRKAERISPEFIARRKFCQDFELYKPMFDALHEELESGDRKLAIYHPEDLKPEKFYVLGGIILYLKSVEGEVSTYSYSSGERDRFDGRTFCIFDNGTTSEMLYRSLDKALQKDGYSITDRIEPTMVANEISEIDQAQGYVYVLKSHHAKLRDTPNIYKIGSTSNTVSERIKNAQNEPTYLYAGVDIIETYRCFNMTARELEDKLHTFFDKVRLNINIPDERGVIISPREWFHVKLDVIGEAVSLILNNTINNYVYDPISEKIVAR</sequence>
<evidence type="ECO:0000313" key="2">
    <source>
        <dbReference type="EMBL" id="HCK24830.1"/>
    </source>
</evidence>
<evidence type="ECO:0000259" key="1">
    <source>
        <dbReference type="SMART" id="SM00974"/>
    </source>
</evidence>
<reference evidence="2 3" key="1">
    <citation type="journal article" date="2018" name="Nat. Biotechnol.">
        <title>A standardized bacterial taxonomy based on genome phylogeny substantially revises the tree of life.</title>
        <authorList>
            <person name="Parks D.H."/>
            <person name="Chuvochina M."/>
            <person name="Waite D.W."/>
            <person name="Rinke C."/>
            <person name="Skarshewski A."/>
            <person name="Chaumeil P.A."/>
            <person name="Hugenholtz P."/>
        </authorList>
    </citation>
    <scope>NUCLEOTIDE SEQUENCE [LARGE SCALE GENOMIC DNA]</scope>
    <source>
        <strain evidence="2">UBA9667</strain>
    </source>
</reference>
<dbReference type="InterPro" id="IPR018306">
    <property type="entry name" value="Phage_T5_Orf172_DNA-bd"/>
</dbReference>
<proteinExistence type="predicted"/>
<dbReference type="Pfam" id="PF10544">
    <property type="entry name" value="T5orf172"/>
    <property type="match status" value="1"/>
</dbReference>
<name>A0A3D2SH47_9BACE</name>
<protein>
    <recommendedName>
        <fullName evidence="1">Bacteriophage T5 Orf172 DNA-binding domain-containing protein</fullName>
    </recommendedName>
</protein>
<feature type="domain" description="Bacteriophage T5 Orf172 DNA-binding" evidence="1">
    <location>
        <begin position="278"/>
        <end position="372"/>
    </location>
</feature>
<dbReference type="Proteomes" id="UP000263098">
    <property type="component" value="Unassembled WGS sequence"/>
</dbReference>
<accession>A0A3D2SH47</accession>